<reference evidence="2 3" key="1">
    <citation type="submission" date="2018-04" db="EMBL/GenBank/DDBJ databases">
        <title>Genomic Encyclopedia of Type Strains, Phase IV (KMG-IV): sequencing the most valuable type-strain genomes for metagenomic binning, comparative biology and taxonomic classification.</title>
        <authorList>
            <person name="Goeker M."/>
        </authorList>
    </citation>
    <scope>NUCLEOTIDE SEQUENCE [LARGE SCALE GENOMIC DNA]</scope>
    <source>
        <strain evidence="2 3">DSM 100231</strain>
    </source>
</reference>
<feature type="chain" id="PRO_5015444813" evidence="1">
    <location>
        <begin position="19"/>
        <end position="196"/>
    </location>
</feature>
<organism evidence="2 3">
    <name type="scientific">Pontibacter virosus</name>
    <dbReference type="NCBI Taxonomy" id="1765052"/>
    <lineage>
        <taxon>Bacteria</taxon>
        <taxon>Pseudomonadati</taxon>
        <taxon>Bacteroidota</taxon>
        <taxon>Cytophagia</taxon>
        <taxon>Cytophagales</taxon>
        <taxon>Hymenobacteraceae</taxon>
        <taxon>Pontibacter</taxon>
    </lineage>
</organism>
<dbReference type="OrthoDB" id="852250at2"/>
<keyword evidence="3" id="KW-1185">Reference proteome</keyword>
<dbReference type="EMBL" id="QEKI01000004">
    <property type="protein sequence ID" value="PVY41837.1"/>
    <property type="molecule type" value="Genomic_DNA"/>
</dbReference>
<comment type="caution">
    <text evidence="2">The sequence shown here is derived from an EMBL/GenBank/DDBJ whole genome shotgun (WGS) entry which is preliminary data.</text>
</comment>
<dbReference type="RefSeq" id="WP_116542883.1">
    <property type="nucleotide sequence ID" value="NZ_QEKI01000004.1"/>
</dbReference>
<sequence length="196" mass="22623">MKILLLFLLTLTALRSYSQTTDNYQIEITSKASASHSEFKIHLSKKGNTTKVVYFKRKQEDLKPTQQDSLEIQELVKNLNDFETRKQLTQIFEKYKSYEKDSLVISSNHPLLRISDALSKEKTLKVNDTDKNRIIIDGTSARIKVQHENGPAYELYAVSPRHDTHPLLYQFISSALALYRSNVEKPILNKNDTQGY</sequence>
<dbReference type="AlphaFoldDB" id="A0A2U1B013"/>
<accession>A0A2U1B013</accession>
<dbReference type="Proteomes" id="UP000245466">
    <property type="component" value="Unassembled WGS sequence"/>
</dbReference>
<keyword evidence="1" id="KW-0732">Signal</keyword>
<protein>
    <submittedName>
        <fullName evidence="2">Uncharacterized protein</fullName>
    </submittedName>
</protein>
<name>A0A2U1B013_9BACT</name>
<evidence type="ECO:0000313" key="2">
    <source>
        <dbReference type="EMBL" id="PVY41837.1"/>
    </source>
</evidence>
<proteinExistence type="predicted"/>
<feature type="signal peptide" evidence="1">
    <location>
        <begin position="1"/>
        <end position="18"/>
    </location>
</feature>
<evidence type="ECO:0000256" key="1">
    <source>
        <dbReference type="SAM" id="SignalP"/>
    </source>
</evidence>
<gene>
    <name evidence="2" type="ORF">C8E01_104209</name>
</gene>
<evidence type="ECO:0000313" key="3">
    <source>
        <dbReference type="Proteomes" id="UP000245466"/>
    </source>
</evidence>